<feature type="transmembrane region" description="Helical" evidence="1">
    <location>
        <begin position="91"/>
        <end position="115"/>
    </location>
</feature>
<evidence type="ECO:0000313" key="2">
    <source>
        <dbReference type="EMBL" id="CAL8096492.1"/>
    </source>
</evidence>
<proteinExistence type="predicted"/>
<gene>
    <name evidence="2" type="ORF">ODALV1_LOCUS9374</name>
</gene>
<dbReference type="InterPro" id="IPR017850">
    <property type="entry name" value="Alkaline_phosphatase_core_sf"/>
</dbReference>
<dbReference type="EMBL" id="CAXLJM020000028">
    <property type="protein sequence ID" value="CAL8096492.1"/>
    <property type="molecule type" value="Genomic_DNA"/>
</dbReference>
<evidence type="ECO:0000256" key="1">
    <source>
        <dbReference type="SAM" id="Phobius"/>
    </source>
</evidence>
<dbReference type="SUPFAM" id="SSF53649">
    <property type="entry name" value="Alkaline phosphatase-like"/>
    <property type="match status" value="1"/>
</dbReference>
<keyword evidence="3" id="KW-1185">Reference proteome</keyword>
<organism evidence="2 3">
    <name type="scientific">Orchesella dallaii</name>
    <dbReference type="NCBI Taxonomy" id="48710"/>
    <lineage>
        <taxon>Eukaryota</taxon>
        <taxon>Metazoa</taxon>
        <taxon>Ecdysozoa</taxon>
        <taxon>Arthropoda</taxon>
        <taxon>Hexapoda</taxon>
        <taxon>Collembola</taxon>
        <taxon>Entomobryomorpha</taxon>
        <taxon>Entomobryoidea</taxon>
        <taxon>Orchesellidae</taxon>
        <taxon>Orchesellinae</taxon>
        <taxon>Orchesella</taxon>
    </lineage>
</organism>
<dbReference type="Pfam" id="PF02995">
    <property type="entry name" value="DUF229"/>
    <property type="match status" value="1"/>
</dbReference>
<sequence length="734" mass="85702">MKNFTKLLLAIFINCLPFRKRHKYPDDTIKKLSSLTQKRRKLRSYRYSTNYRYSHRRNKILTVSSYPDESYTDISKYYVHSDDKVVLSKRYCTSVLVVLGTILAWVVIIVTQLLLKDYLVTKKFDFGIRLHDEEIASHDGKENHTSVLEDYKIQENLACNFPKVDINNEDVKPYLKTEDNITCPLENQEIFEVHYNGNLIRLRDPSNINPKCIKIKKRVTKIPHSFDYIAIRCLNRKTRKSEYVDMFAMTHLKEVSLPTALTPRQKVNVIILGLDATSNLNFKRIMPKTMKYLTKTLSSIGLQWLNKNGDNTLPNVMTALTGYSVPEMRSRGWEDPSNYFDECPFIWKRFAKEGYRTVLGEDLAGISTFGYNKAGFIDKPTDFYLRPLTLIQEKHLKSNWRSHLPACFGPRMSSVSLLNWMKRLTTAFEEKGQNYFQFYWSMSLTHSSLNQGAILDDVLLSTFQWFNNRNYLNNTVFILMSDHGFRFGGYRNTYFGDIENKMPFAYFTFPPWFRQMYPTAIKNFQQNADHRLTTFFDFHRTTKDLLDLDWALPEPRIESRTKKLNLTKKVPKSISLFLPVPKSRTCQNSGIPQGYCICNALPKLKNLQLPVLYSSANFLTDQINKIVSRNPRCSQLILKKIVTANGFLSEDTLVDKSREYLHSVTIMTDPGEATFEVMLRNMKSTRQEVKDDYAQMDTEMEWEMVGDITRTNSYGNHSFCVKEEALKLFCFCKM</sequence>
<keyword evidence="1" id="KW-0812">Transmembrane</keyword>
<dbReference type="CDD" id="cd16021">
    <property type="entry name" value="ALP_like"/>
    <property type="match status" value="1"/>
</dbReference>
<dbReference type="Gene3D" id="3.40.720.10">
    <property type="entry name" value="Alkaline Phosphatase, subunit A"/>
    <property type="match status" value="1"/>
</dbReference>
<name>A0ABP1QB72_9HEXA</name>
<evidence type="ECO:0000313" key="3">
    <source>
        <dbReference type="Proteomes" id="UP001642540"/>
    </source>
</evidence>
<dbReference type="PANTHER" id="PTHR10974:SF1">
    <property type="entry name" value="FI08016P-RELATED"/>
    <property type="match status" value="1"/>
</dbReference>
<evidence type="ECO:0008006" key="4">
    <source>
        <dbReference type="Google" id="ProtNLM"/>
    </source>
</evidence>
<reference evidence="2 3" key="1">
    <citation type="submission" date="2024-08" db="EMBL/GenBank/DDBJ databases">
        <authorList>
            <person name="Cucini C."/>
            <person name="Frati F."/>
        </authorList>
    </citation>
    <scope>NUCLEOTIDE SEQUENCE [LARGE SCALE GENOMIC DNA]</scope>
</reference>
<dbReference type="Proteomes" id="UP001642540">
    <property type="component" value="Unassembled WGS sequence"/>
</dbReference>
<dbReference type="PANTHER" id="PTHR10974">
    <property type="entry name" value="FI08016P-RELATED"/>
    <property type="match status" value="1"/>
</dbReference>
<protein>
    <recommendedName>
        <fullName evidence="4">Iduronate 2-sulfatase</fullName>
    </recommendedName>
</protein>
<dbReference type="InterPro" id="IPR004245">
    <property type="entry name" value="DUF229"/>
</dbReference>
<keyword evidence="1" id="KW-0472">Membrane</keyword>
<accession>A0ABP1QB72</accession>
<comment type="caution">
    <text evidence="2">The sequence shown here is derived from an EMBL/GenBank/DDBJ whole genome shotgun (WGS) entry which is preliminary data.</text>
</comment>
<keyword evidence="1" id="KW-1133">Transmembrane helix</keyword>